<dbReference type="InterPro" id="IPR036322">
    <property type="entry name" value="WD40_repeat_dom_sf"/>
</dbReference>
<evidence type="ECO:0000313" key="5">
    <source>
        <dbReference type="EMBL" id="PVV01766.1"/>
    </source>
</evidence>
<dbReference type="AlphaFoldDB" id="A0A2T9ZAZ3"/>
<feature type="repeat" description="WD" evidence="3">
    <location>
        <begin position="554"/>
        <end position="588"/>
    </location>
</feature>
<dbReference type="Gene3D" id="2.130.10.10">
    <property type="entry name" value="YVTN repeat-like/Quinoprotein amine dehydrogenase"/>
    <property type="match status" value="2"/>
</dbReference>
<gene>
    <name evidence="5" type="ORF">BB560_003804</name>
</gene>
<dbReference type="SMART" id="SM00320">
    <property type="entry name" value="WD40"/>
    <property type="match status" value="5"/>
</dbReference>
<reference evidence="5 6" key="1">
    <citation type="journal article" date="2018" name="MBio">
        <title>Comparative Genomics Reveals the Core Gene Toolbox for the Fungus-Insect Symbiosis.</title>
        <authorList>
            <person name="Wang Y."/>
            <person name="Stata M."/>
            <person name="Wang W."/>
            <person name="Stajich J.E."/>
            <person name="White M.M."/>
            <person name="Moncalvo J.M."/>
        </authorList>
    </citation>
    <scope>NUCLEOTIDE SEQUENCE [LARGE SCALE GENOMIC DNA]</scope>
    <source>
        <strain evidence="5 6">SC-DP-2</strain>
    </source>
</reference>
<dbReference type="PRINTS" id="PR00320">
    <property type="entry name" value="GPROTEINBRPT"/>
</dbReference>
<evidence type="ECO:0000313" key="6">
    <source>
        <dbReference type="Proteomes" id="UP000245609"/>
    </source>
</evidence>
<feature type="region of interest" description="Disordered" evidence="4">
    <location>
        <begin position="672"/>
        <end position="699"/>
    </location>
</feature>
<dbReference type="InterPro" id="IPR001680">
    <property type="entry name" value="WD40_rpt"/>
</dbReference>
<dbReference type="STRING" id="133381.A0A2T9ZAZ3"/>
<organism evidence="5 6">
    <name type="scientific">Smittium megazygosporum</name>
    <dbReference type="NCBI Taxonomy" id="133381"/>
    <lineage>
        <taxon>Eukaryota</taxon>
        <taxon>Fungi</taxon>
        <taxon>Fungi incertae sedis</taxon>
        <taxon>Zoopagomycota</taxon>
        <taxon>Kickxellomycotina</taxon>
        <taxon>Harpellomycetes</taxon>
        <taxon>Harpellales</taxon>
        <taxon>Legeriomycetaceae</taxon>
        <taxon>Smittium</taxon>
    </lineage>
</organism>
<evidence type="ECO:0000256" key="1">
    <source>
        <dbReference type="ARBA" id="ARBA00022574"/>
    </source>
</evidence>
<dbReference type="PANTHER" id="PTHR14221:SF0">
    <property type="entry name" value="WD REPEAT-CONTAINING PROTEIN 44"/>
    <property type="match status" value="1"/>
</dbReference>
<dbReference type="InterPro" id="IPR040324">
    <property type="entry name" value="WDR44/Dgr2"/>
</dbReference>
<dbReference type="EMBL" id="MBFS01000823">
    <property type="protein sequence ID" value="PVV01766.1"/>
    <property type="molecule type" value="Genomic_DNA"/>
</dbReference>
<feature type="repeat" description="WD" evidence="3">
    <location>
        <begin position="514"/>
        <end position="554"/>
    </location>
</feature>
<dbReference type="InterPro" id="IPR020472">
    <property type="entry name" value="WD40_PAC1"/>
</dbReference>
<comment type="caution">
    <text evidence="5">The sequence shown here is derived from an EMBL/GenBank/DDBJ whole genome shotgun (WGS) entry which is preliminary data.</text>
</comment>
<dbReference type="SUPFAM" id="SSF50978">
    <property type="entry name" value="WD40 repeat-like"/>
    <property type="match status" value="1"/>
</dbReference>
<dbReference type="Pfam" id="PF00400">
    <property type="entry name" value="WD40"/>
    <property type="match status" value="4"/>
</dbReference>
<dbReference type="PROSITE" id="PS50082">
    <property type="entry name" value="WD_REPEATS_2"/>
    <property type="match status" value="3"/>
</dbReference>
<accession>A0A2T9ZAZ3</accession>
<feature type="repeat" description="WD" evidence="3">
    <location>
        <begin position="750"/>
        <end position="778"/>
    </location>
</feature>
<proteinExistence type="predicted"/>
<sequence>MTTPLHIDNLRSLSVSEENLSGNDPSQLSFRTPSEQFLNNGIFSKLLSSNDLKRESLFENVVKGTKAFLSDFVRGFKTDIKPSLPDSVSAKKHKSSENDLDLDLYSNLRRNLVNVDSSIALSNDDGPFYPTLSVFSGASETQTSSERVSFQDLNRDTLDNSQFKPRSTKIRPASSILNENKLKHMFSGKRRNSNHVKANSISYALNAHHNRPSIPEPLEFTSNDASPNVSKPNNSYAVHFQSTPLPLDNQIDPLSAYIQPNNPQVTKPDFVSTKCKSSSEKLIGDLFLAQDINLSDINCYIAQEASPLISPDSTLRNGSKKKYFSLTSTNLENPFPSGSSSEPKKNSKFSLFKKKKRSDTPNSLSISNSSSSAKDVNQNVNINLSNQPILIQSDTQDPQKAIISSAQPSSTLQESPKNIDTIVSIKKKPLPCNSLTLTNNNPTSLDPDKSNAIWCMSFSLCGNFLAAAGQSGVLYVWKVNSPNKEEHKNDNGVLPPLYTPHSFDIFDPFPFRVYVGHQKDILDISWSKNGFILSASVDRTVKLWHPDRTECLRTFLHPDLVSCVAFHPVDDRYFVSGCMDNKIRIWDIPNNVVGGFTAVPDEQVITAFSFSNSVGTELVVGTFFGSLIFYNIPDFSISSILQTQSDSQKKSRGRKITGISFFDSQTHDFFNPSETFSSDTNAEFSSTPGPKESENSLSDSGFDFNSNTKQYIVVSSNDSTIRIFDPNQKRLLLKLRGHTCTYSKSFGSPSSDGKVIISGSEDKNIYLWKLGSRRYLSRTNTRMSEYESDNSSSEYENKKKPNLLKKIKSLNKSASKKYRNPKKSLKPSSTQNEVESISGYEYFNGNNKTISVSLFAPLATLKLLALSGDNIINNNLRILRSLYPEVENEQLYNMLDPLSIIISSDYCGNIKVYRKYFLNQEVYYRSSNSMSPDSVSSVSAGKSDH</sequence>
<protein>
    <submittedName>
        <fullName evidence="5">Uncharacterized protein</fullName>
    </submittedName>
</protein>
<evidence type="ECO:0000256" key="4">
    <source>
        <dbReference type="SAM" id="MobiDB-lite"/>
    </source>
</evidence>
<dbReference type="PANTHER" id="PTHR14221">
    <property type="entry name" value="WD REPEAT DOMAIN 44"/>
    <property type="match status" value="1"/>
</dbReference>
<dbReference type="PROSITE" id="PS50294">
    <property type="entry name" value="WD_REPEATS_REGION"/>
    <property type="match status" value="2"/>
</dbReference>
<dbReference type="InterPro" id="IPR015943">
    <property type="entry name" value="WD40/YVTN_repeat-like_dom_sf"/>
</dbReference>
<feature type="compositionally biased region" description="Polar residues" evidence="4">
    <location>
        <begin position="332"/>
        <end position="341"/>
    </location>
</feature>
<feature type="compositionally biased region" description="Low complexity" evidence="4">
    <location>
        <begin position="362"/>
        <end position="372"/>
    </location>
</feature>
<keyword evidence="1 3" id="KW-0853">WD repeat</keyword>
<feature type="region of interest" description="Disordered" evidence="4">
    <location>
        <begin position="332"/>
        <end position="373"/>
    </location>
</feature>
<feature type="compositionally biased region" description="Polar residues" evidence="4">
    <location>
        <begin position="672"/>
        <end position="688"/>
    </location>
</feature>
<dbReference type="Proteomes" id="UP000245609">
    <property type="component" value="Unassembled WGS sequence"/>
</dbReference>
<evidence type="ECO:0000256" key="2">
    <source>
        <dbReference type="ARBA" id="ARBA00022737"/>
    </source>
</evidence>
<dbReference type="OrthoDB" id="1932312at2759"/>
<evidence type="ECO:0000256" key="3">
    <source>
        <dbReference type="PROSITE-ProRule" id="PRU00221"/>
    </source>
</evidence>
<keyword evidence="6" id="KW-1185">Reference proteome</keyword>
<keyword evidence="2" id="KW-0677">Repeat</keyword>
<name>A0A2T9ZAZ3_9FUNG</name>